<dbReference type="Pfam" id="PF13650">
    <property type="entry name" value="Asp_protease_2"/>
    <property type="match status" value="2"/>
</dbReference>
<feature type="non-terminal residue" evidence="1">
    <location>
        <position position="1"/>
    </location>
</feature>
<dbReference type="EMBL" id="VNIM01000146">
    <property type="protein sequence ID" value="TVV70056.1"/>
    <property type="molecule type" value="Genomic_DNA"/>
</dbReference>
<evidence type="ECO:0000313" key="1">
    <source>
        <dbReference type="EMBL" id="TVV70056.1"/>
    </source>
</evidence>
<gene>
    <name evidence="1" type="ORF">FOY91_20030</name>
</gene>
<accession>A0A558QSD3</accession>
<evidence type="ECO:0000313" key="2">
    <source>
        <dbReference type="Proteomes" id="UP000318681"/>
    </source>
</evidence>
<keyword evidence="2" id="KW-1185">Reference proteome</keyword>
<protein>
    <recommendedName>
        <fullName evidence="3">Peptidase A2 domain-containing protein</fullName>
    </recommendedName>
</protein>
<dbReference type="Gene3D" id="2.40.70.10">
    <property type="entry name" value="Acid Proteases"/>
    <property type="match status" value="2"/>
</dbReference>
<dbReference type="InterPro" id="IPR021109">
    <property type="entry name" value="Peptidase_aspartic_dom_sf"/>
</dbReference>
<evidence type="ECO:0008006" key="3">
    <source>
        <dbReference type="Google" id="ProtNLM"/>
    </source>
</evidence>
<reference evidence="1 2" key="1">
    <citation type="submission" date="2019-07" db="EMBL/GenBank/DDBJ databases">
        <title>Sphingomonas solaris sp. nov., isolated from a solar panel from Boston, Massachusetts.</title>
        <authorList>
            <person name="Tanner K."/>
            <person name="Pascual J."/>
            <person name="Mancuso C."/>
            <person name="Pereto J."/>
            <person name="Khalil A."/>
            <person name="Vilanova C."/>
        </authorList>
    </citation>
    <scope>NUCLEOTIDE SEQUENCE [LARGE SCALE GENOMIC DNA]</scope>
    <source>
        <strain evidence="1 2">R4DWN</strain>
    </source>
</reference>
<dbReference type="GO" id="GO:0006508">
    <property type="term" value="P:proteolysis"/>
    <property type="evidence" value="ECO:0007669"/>
    <property type="project" value="InterPro"/>
</dbReference>
<dbReference type="GO" id="GO:0004190">
    <property type="term" value="F:aspartic-type endopeptidase activity"/>
    <property type="evidence" value="ECO:0007669"/>
    <property type="project" value="InterPro"/>
</dbReference>
<dbReference type="InterPro" id="IPR001969">
    <property type="entry name" value="Aspartic_peptidase_AS"/>
</dbReference>
<dbReference type="CDD" id="cd05483">
    <property type="entry name" value="retropepsin_like_bacteria"/>
    <property type="match status" value="1"/>
</dbReference>
<organism evidence="1 2">
    <name type="scientific">Alterirhizorhabdus solaris</name>
    <dbReference type="NCBI Taxonomy" id="2529389"/>
    <lineage>
        <taxon>Bacteria</taxon>
        <taxon>Pseudomonadati</taxon>
        <taxon>Pseudomonadota</taxon>
        <taxon>Alphaproteobacteria</taxon>
        <taxon>Sphingomonadales</taxon>
        <taxon>Rhizorhabdaceae</taxon>
        <taxon>Alterirhizorhabdus</taxon>
    </lineage>
</organism>
<dbReference type="RefSeq" id="WP_145155662.1">
    <property type="nucleotide sequence ID" value="NZ_VNIM01000146.1"/>
</dbReference>
<dbReference type="InterPro" id="IPR034122">
    <property type="entry name" value="Retropepsin-like_bacterial"/>
</dbReference>
<dbReference type="AlphaFoldDB" id="A0A558QSD3"/>
<sequence>AAPEPPPPLAPAMLDDGLEVTGDPLAARRMAARMAVPVRVNGTGPYRFVVDSGADRSVIGTALAARLGLPAGDPARLHDTAGTSRVETVRIDRLDVGDSMIEDIAAPSLPEHFIGADGLLGIDALAGQRLMLDYERRTITVEDARTPAPAMAEDEIVVTARRHKGQLILTRVAIDGTDVYAVIDSGAELTMGNSALLARVLRGRRPPPEEFVTLVSVTGQAVVARQVTLPELHIGGLILEGVRVAFTDAPPFALFGLSQRPAMLLGSDVLEAFRRVSLDFRQRKVRFVMRR</sequence>
<comment type="caution">
    <text evidence="1">The sequence shown here is derived from an EMBL/GenBank/DDBJ whole genome shotgun (WGS) entry which is preliminary data.</text>
</comment>
<dbReference type="OrthoDB" id="107347at2"/>
<name>A0A558QSD3_9SPHN</name>
<dbReference type="PROSITE" id="PS00141">
    <property type="entry name" value="ASP_PROTEASE"/>
    <property type="match status" value="1"/>
</dbReference>
<dbReference type="Proteomes" id="UP000318681">
    <property type="component" value="Unassembled WGS sequence"/>
</dbReference>
<dbReference type="SUPFAM" id="SSF50630">
    <property type="entry name" value="Acid proteases"/>
    <property type="match status" value="2"/>
</dbReference>
<proteinExistence type="predicted"/>